<dbReference type="PANTHER" id="PTHR13030:SF8">
    <property type="entry name" value="ADP-RIBOSE PYROPHOSPHATASE, MITOCHONDRIAL"/>
    <property type="match status" value="1"/>
</dbReference>
<evidence type="ECO:0000313" key="2">
    <source>
        <dbReference type="EMBL" id="GAU87818.1"/>
    </source>
</evidence>
<name>A0A1D1UNS5_RAMVA</name>
<dbReference type="AlphaFoldDB" id="A0A1D1UNS5"/>
<dbReference type="Proteomes" id="UP000186922">
    <property type="component" value="Unassembled WGS sequence"/>
</dbReference>
<reference evidence="2 3" key="1">
    <citation type="journal article" date="2016" name="Nat. Commun.">
        <title>Extremotolerant tardigrade genome and improved radiotolerance of human cultured cells by tardigrade-unique protein.</title>
        <authorList>
            <person name="Hashimoto T."/>
            <person name="Horikawa D.D."/>
            <person name="Saito Y."/>
            <person name="Kuwahara H."/>
            <person name="Kozuka-Hata H."/>
            <person name="Shin-I T."/>
            <person name="Minakuchi Y."/>
            <person name="Ohishi K."/>
            <person name="Motoyama A."/>
            <person name="Aizu T."/>
            <person name="Enomoto A."/>
            <person name="Kondo K."/>
            <person name="Tanaka S."/>
            <person name="Hara Y."/>
            <person name="Koshikawa S."/>
            <person name="Sagara H."/>
            <person name="Miura T."/>
            <person name="Yokobori S."/>
            <person name="Miyagawa K."/>
            <person name="Suzuki Y."/>
            <person name="Kubo T."/>
            <person name="Oyama M."/>
            <person name="Kohara Y."/>
            <person name="Fujiyama A."/>
            <person name="Arakawa K."/>
            <person name="Katayama T."/>
            <person name="Toyoda A."/>
            <person name="Kunieda T."/>
        </authorList>
    </citation>
    <scope>NUCLEOTIDE SEQUENCE [LARGE SCALE GENOMIC DNA]</scope>
    <source>
        <strain evidence="2 3">YOKOZUNA-1</strain>
    </source>
</reference>
<dbReference type="STRING" id="947166.A0A1D1UNS5"/>
<dbReference type="GO" id="GO:0047631">
    <property type="term" value="F:ADP-ribose diphosphatase activity"/>
    <property type="evidence" value="ECO:0007669"/>
    <property type="project" value="InterPro"/>
</dbReference>
<gene>
    <name evidence="2" type="primary">RvY_00615-1</name>
    <name evidence="2" type="synonym">RvY_00615.1</name>
    <name evidence="2" type="ORF">RvY_00615</name>
</gene>
<dbReference type="EMBL" id="BDGG01000001">
    <property type="protein sequence ID" value="GAU87818.1"/>
    <property type="molecule type" value="Genomic_DNA"/>
</dbReference>
<dbReference type="Gene3D" id="3.90.79.10">
    <property type="entry name" value="Nucleoside Triphosphate Pyrophosphohydrolase"/>
    <property type="match status" value="1"/>
</dbReference>
<sequence>MRQLAGRIGCRAFSSLTKAMAELPAHKTCISGKYPGSDVERLTVPEDKVSWSVPWEEYDPKDYTSEKLKTADYADPEISDPKFQPQWNANDGPLDRRSHMGNYEIADKMPRNPCGRTGIRGRGRLGRWGVNHAADPIVTRWKTDKHGNMCYNSHDDNPVAQVVLIQRSSGDWAFPGGMVDPGESFEETAEREFCEETLDGTGFLHLGPSSKDYEENKKLIEKYMKKGVEVYRGYVDDPRNTDNAWMETVAITFHDPNGNTFSKLKLVAGSDAKAVGWKDVSKDMSLYANHKDILHRVAKRLQAHW</sequence>
<dbReference type="Pfam" id="PF25969">
    <property type="entry name" value="NUDT9_N"/>
    <property type="match status" value="1"/>
</dbReference>
<dbReference type="InterPro" id="IPR039989">
    <property type="entry name" value="NUDT9"/>
</dbReference>
<dbReference type="SUPFAM" id="SSF55811">
    <property type="entry name" value="Nudix"/>
    <property type="match status" value="1"/>
</dbReference>
<dbReference type="CDD" id="cd03670">
    <property type="entry name" value="NUDIX_ADPRase_Nudt9"/>
    <property type="match status" value="1"/>
</dbReference>
<dbReference type="Pfam" id="PF00293">
    <property type="entry name" value="NUDIX"/>
    <property type="match status" value="1"/>
</dbReference>
<evidence type="ECO:0000313" key="3">
    <source>
        <dbReference type="Proteomes" id="UP000186922"/>
    </source>
</evidence>
<comment type="caution">
    <text evidence="2">The sequence shown here is derived from an EMBL/GenBank/DDBJ whole genome shotgun (WGS) entry which is preliminary data.</text>
</comment>
<evidence type="ECO:0000259" key="1">
    <source>
        <dbReference type="PROSITE" id="PS51462"/>
    </source>
</evidence>
<organism evidence="2 3">
    <name type="scientific">Ramazzottius varieornatus</name>
    <name type="common">Water bear</name>
    <name type="synonym">Tardigrade</name>
    <dbReference type="NCBI Taxonomy" id="947166"/>
    <lineage>
        <taxon>Eukaryota</taxon>
        <taxon>Metazoa</taxon>
        <taxon>Ecdysozoa</taxon>
        <taxon>Tardigrada</taxon>
        <taxon>Eutardigrada</taxon>
        <taxon>Parachela</taxon>
        <taxon>Hypsibioidea</taxon>
        <taxon>Ramazzottiidae</taxon>
        <taxon>Ramazzottius</taxon>
    </lineage>
</organism>
<dbReference type="InterPro" id="IPR000086">
    <property type="entry name" value="NUDIX_hydrolase_dom"/>
</dbReference>
<dbReference type="OrthoDB" id="9972248at2759"/>
<dbReference type="InterPro" id="IPR015797">
    <property type="entry name" value="NUDIX_hydrolase-like_dom_sf"/>
</dbReference>
<feature type="domain" description="Nudix hydrolase" evidence="1">
    <location>
        <begin position="141"/>
        <end position="300"/>
    </location>
</feature>
<protein>
    <recommendedName>
        <fullName evidence="1">Nudix hydrolase domain-containing protein</fullName>
    </recommendedName>
</protein>
<dbReference type="PROSITE" id="PS51462">
    <property type="entry name" value="NUDIX"/>
    <property type="match status" value="1"/>
</dbReference>
<dbReference type="PANTHER" id="PTHR13030">
    <property type="entry name" value="NUDIX HYDROLASE"/>
    <property type="match status" value="1"/>
</dbReference>
<proteinExistence type="predicted"/>
<keyword evidence="3" id="KW-1185">Reference proteome</keyword>
<accession>A0A1D1UNS5</accession>